<comment type="function">
    <text evidence="10">Catalyzes the last two steps in the biosynthesis of 5-methylaminomethyl-2-thiouridine (mnm(5)s(2)U) at the wobble position (U34) in tRNA. Catalyzes the FAD-dependent demodification of cmnm(5)s(2)U34 to nm(5)s(2)U34, followed by the transfer of a methyl group from S-adenosyl-L-methionine to nm(5)s(2)U34, to form mnm(5)s(2)U34.</text>
</comment>
<evidence type="ECO:0000256" key="6">
    <source>
        <dbReference type="ARBA" id="ARBA00022694"/>
    </source>
</evidence>
<dbReference type="GO" id="GO:0032259">
    <property type="term" value="P:methylation"/>
    <property type="evidence" value="ECO:0007669"/>
    <property type="project" value="UniProtKB-KW"/>
</dbReference>
<dbReference type="EC" id="1.5.-.-" evidence="10"/>
<comment type="similarity">
    <text evidence="10">In the N-terminal section; belongs to the methyltransferase superfamily. tRNA (mnm(5)s(2)U34)-methyltransferase family.</text>
</comment>
<keyword evidence="9 10" id="KW-0511">Multifunctional enzyme</keyword>
<evidence type="ECO:0000313" key="13">
    <source>
        <dbReference type="EMBL" id="PZA16409.1"/>
    </source>
</evidence>
<feature type="domain" description="FAD dependent oxidoreductase" evidence="11">
    <location>
        <begin position="256"/>
        <end position="612"/>
    </location>
</feature>
<dbReference type="AlphaFoldDB" id="A0A323UV25"/>
<dbReference type="Pfam" id="PF01266">
    <property type="entry name" value="DAO"/>
    <property type="match status" value="1"/>
</dbReference>
<dbReference type="GO" id="GO:0050660">
    <property type="term" value="F:flavin adenine dinucleotide binding"/>
    <property type="evidence" value="ECO:0007669"/>
    <property type="project" value="UniProtKB-UniRule"/>
</dbReference>
<evidence type="ECO:0000256" key="1">
    <source>
        <dbReference type="ARBA" id="ARBA00022490"/>
    </source>
</evidence>
<keyword evidence="5 10" id="KW-0949">S-adenosyl-L-methionine</keyword>
<keyword evidence="6 10" id="KW-0819">tRNA processing</keyword>
<dbReference type="EMBL" id="QKOE01000007">
    <property type="protein sequence ID" value="PZA16409.1"/>
    <property type="molecule type" value="Genomic_DNA"/>
</dbReference>
<dbReference type="Pfam" id="PF05430">
    <property type="entry name" value="Methyltransf_30"/>
    <property type="match status" value="1"/>
</dbReference>
<accession>A0A323UV25</accession>
<dbReference type="OrthoDB" id="9786494at2"/>
<dbReference type="NCBIfam" id="NF033855">
    <property type="entry name" value="tRNA_MNMC2"/>
    <property type="match status" value="1"/>
</dbReference>
<keyword evidence="8 10" id="KW-0560">Oxidoreductase</keyword>
<dbReference type="PANTHER" id="PTHR13847">
    <property type="entry name" value="SARCOSINE DEHYDROGENASE-RELATED"/>
    <property type="match status" value="1"/>
</dbReference>
<evidence type="ECO:0000256" key="10">
    <source>
        <dbReference type="HAMAP-Rule" id="MF_01102"/>
    </source>
</evidence>
<comment type="caution">
    <text evidence="13">The sequence shown here is derived from an EMBL/GenBank/DDBJ whole genome shotgun (WGS) entry which is preliminary data.</text>
</comment>
<comment type="catalytic activity">
    <reaction evidence="10">
        <text>5-aminomethyl-2-thiouridine(34) in tRNA + S-adenosyl-L-methionine = 5-methylaminomethyl-2-thiouridine(34) in tRNA + S-adenosyl-L-homocysteine + H(+)</text>
        <dbReference type="Rhea" id="RHEA:19569"/>
        <dbReference type="Rhea" id="RHEA-COMP:10195"/>
        <dbReference type="Rhea" id="RHEA-COMP:10197"/>
        <dbReference type="ChEBI" id="CHEBI:15378"/>
        <dbReference type="ChEBI" id="CHEBI:57856"/>
        <dbReference type="ChEBI" id="CHEBI:59789"/>
        <dbReference type="ChEBI" id="CHEBI:74454"/>
        <dbReference type="ChEBI" id="CHEBI:74455"/>
        <dbReference type="EC" id="2.1.1.61"/>
    </reaction>
</comment>
<proteinExistence type="inferred from homology"/>
<dbReference type="InterPro" id="IPR023032">
    <property type="entry name" value="tRNA_MAMT_biosynth_bifunc_MnmC"/>
</dbReference>
<feature type="region of interest" description="tRNA (mnm(5)s(2)U34)-methyltransferase" evidence="10">
    <location>
        <begin position="1"/>
        <end position="231"/>
    </location>
</feature>
<keyword evidence="4 10" id="KW-0808">Transferase</keyword>
<dbReference type="GO" id="GO:0016645">
    <property type="term" value="F:oxidoreductase activity, acting on the CH-NH group of donors"/>
    <property type="evidence" value="ECO:0007669"/>
    <property type="project" value="InterPro"/>
</dbReference>
<organism evidence="13 14">
    <name type="scientific">Parazoarcus communis SWub3 = DSM 12120</name>
    <dbReference type="NCBI Taxonomy" id="1121029"/>
    <lineage>
        <taxon>Bacteria</taxon>
        <taxon>Pseudomonadati</taxon>
        <taxon>Pseudomonadota</taxon>
        <taxon>Betaproteobacteria</taxon>
        <taxon>Rhodocyclales</taxon>
        <taxon>Zoogloeaceae</taxon>
        <taxon>Parazoarcus</taxon>
    </lineage>
</organism>
<evidence type="ECO:0000256" key="8">
    <source>
        <dbReference type="ARBA" id="ARBA00023002"/>
    </source>
</evidence>
<dbReference type="NCBIfam" id="NF002483">
    <property type="entry name" value="PRK01747.1-4"/>
    <property type="match status" value="1"/>
</dbReference>
<dbReference type="RefSeq" id="WP_110524894.1">
    <property type="nucleotide sequence ID" value="NZ_QKOE01000007.1"/>
</dbReference>
<keyword evidence="1 10" id="KW-0963">Cytoplasm</keyword>
<dbReference type="InterPro" id="IPR017610">
    <property type="entry name" value="tRNA_S-uridine_synth_MnmC_C"/>
</dbReference>
<evidence type="ECO:0000256" key="3">
    <source>
        <dbReference type="ARBA" id="ARBA00022630"/>
    </source>
</evidence>
<evidence type="ECO:0000256" key="9">
    <source>
        <dbReference type="ARBA" id="ARBA00023268"/>
    </source>
</evidence>
<protein>
    <recommendedName>
        <fullName evidence="10">tRNA 5-methylaminomethyl-2-thiouridine biosynthesis bifunctional protein MnmC</fullName>
        <shortName evidence="10">tRNA mnm(5)s(2)U biosynthesis bifunctional protein</shortName>
    </recommendedName>
    <domain>
        <recommendedName>
            <fullName evidence="10">tRNA (mnm(5)s(2)U34)-methyltransferase</fullName>
            <ecNumber evidence="10">2.1.1.61</ecNumber>
        </recommendedName>
    </domain>
    <domain>
        <recommendedName>
            <fullName evidence="10">FAD-dependent cmnm(5)s(2)U34 oxidoreductase</fullName>
            <ecNumber evidence="10">1.5.-.-</ecNumber>
        </recommendedName>
    </domain>
</protein>
<dbReference type="GO" id="GO:0004808">
    <property type="term" value="F:tRNA (5-methylaminomethyl-2-thiouridylate)(34)-methyltransferase activity"/>
    <property type="evidence" value="ECO:0007669"/>
    <property type="project" value="UniProtKB-EC"/>
</dbReference>
<comment type="similarity">
    <text evidence="10">In the C-terminal section; belongs to the DAO family.</text>
</comment>
<dbReference type="InterPro" id="IPR006076">
    <property type="entry name" value="FAD-dep_OxRdtase"/>
</dbReference>
<comment type="cofactor">
    <cofactor evidence="10">
        <name>FAD</name>
        <dbReference type="ChEBI" id="CHEBI:57692"/>
    </cofactor>
</comment>
<dbReference type="PANTHER" id="PTHR13847:SF283">
    <property type="entry name" value="TRNA 5-METHYLAMINOMETHYL-2-THIOURIDINE BIOSYNTHESIS BIFUNCTIONAL PROTEIN MNMC"/>
    <property type="match status" value="1"/>
</dbReference>
<feature type="region of interest" description="FAD-dependent cmnm(5)s(2)U34 oxidoreductase" evidence="10">
    <location>
        <begin position="259"/>
        <end position="646"/>
    </location>
</feature>
<evidence type="ECO:0000256" key="7">
    <source>
        <dbReference type="ARBA" id="ARBA00022827"/>
    </source>
</evidence>
<evidence type="ECO:0000256" key="4">
    <source>
        <dbReference type="ARBA" id="ARBA00022679"/>
    </source>
</evidence>
<dbReference type="InterPro" id="IPR008471">
    <property type="entry name" value="MnmC-like_methylTransf"/>
</dbReference>
<dbReference type="GO" id="GO:0002097">
    <property type="term" value="P:tRNA wobble base modification"/>
    <property type="evidence" value="ECO:0007669"/>
    <property type="project" value="UniProtKB-UniRule"/>
</dbReference>
<dbReference type="InterPro" id="IPR036188">
    <property type="entry name" value="FAD/NAD-bd_sf"/>
</dbReference>
<keyword evidence="14" id="KW-1185">Reference proteome</keyword>
<sequence length="646" mass="68485">MPIEPARFRLTEDGTPYSDSFGDVYHSSDGGVGQAHHVFLAGNGLPERWRGRARFVLLETGFGLGLNFLATWAAWRADPDRSASLHFVSCELHPFCLEDLRTLHARWPEFAGLAAELQAAWPGPVPGVHRIHLDQERVCLTLYLGDARDGLAKLSVSADALLLDGFSPACNPDLWSPKIFHLLAARAAPGATLATWSVAGDVREGLRRAGFEVEKAPGFGGKRQMLRGRLLRQTHASDQAGALAAPSSAPVATPHALVIGAGIAGTSVAERLAVRGWRLELVDAAAGPGQGASGNHAGVLRPLPSLDDNRMSRLTRAGTLYGWRHIRKLIAQGHAIRADAGGVLHLARDVAQQDKMRAVVERLQLPPELLRFVDADEASRIGGWPVATGGWYFANSGWVQPPSLCAANLAAHPGQITRHFAHKVADLVREGTHWVARDAAGKPLAAAPVAILAAGTGLTGFPLASAIPLVSARGQVSLLRASDASPPRVVMCRMGYVTPAIDGLRCAGATFSVDDDATGLRALDHQENLDKLEAMLPGYTHNVEPDQLDGRVGFRPASPDRLPMIGAVPVPGTVAAGTPLADVPRHPGLHVLSGFGARGLVWAALAGELLAAQLNAEPLPLETDLVAAVDPARYLLRPARVMATDD</sequence>
<evidence type="ECO:0000256" key="5">
    <source>
        <dbReference type="ARBA" id="ARBA00022691"/>
    </source>
</evidence>
<dbReference type="InterPro" id="IPR029063">
    <property type="entry name" value="SAM-dependent_MTases_sf"/>
</dbReference>
<dbReference type="Gene3D" id="3.30.9.10">
    <property type="entry name" value="D-Amino Acid Oxidase, subunit A, domain 2"/>
    <property type="match status" value="1"/>
</dbReference>
<dbReference type="SUPFAM" id="SSF54373">
    <property type="entry name" value="FAD-linked reductases, C-terminal domain"/>
    <property type="match status" value="1"/>
</dbReference>
<dbReference type="HAMAP" id="MF_01102">
    <property type="entry name" value="MnmC"/>
    <property type="match status" value="1"/>
</dbReference>
<dbReference type="Proteomes" id="UP000248259">
    <property type="component" value="Unassembled WGS sequence"/>
</dbReference>
<name>A0A323UV25_9RHOO</name>
<comment type="subcellular location">
    <subcellularLocation>
        <location evidence="10">Cytoplasm</location>
    </subcellularLocation>
</comment>
<dbReference type="EC" id="2.1.1.61" evidence="10"/>
<dbReference type="Gene3D" id="3.40.50.150">
    <property type="entry name" value="Vaccinia Virus protein VP39"/>
    <property type="match status" value="1"/>
</dbReference>
<dbReference type="InterPro" id="IPR047785">
    <property type="entry name" value="tRNA_MNMC2"/>
</dbReference>
<dbReference type="NCBIfam" id="NF002481">
    <property type="entry name" value="PRK01747.1-2"/>
    <property type="match status" value="1"/>
</dbReference>
<evidence type="ECO:0000259" key="11">
    <source>
        <dbReference type="Pfam" id="PF01266"/>
    </source>
</evidence>
<dbReference type="SUPFAM" id="SSF51905">
    <property type="entry name" value="FAD/NAD(P)-binding domain"/>
    <property type="match status" value="1"/>
</dbReference>
<dbReference type="GO" id="GO:0005737">
    <property type="term" value="C:cytoplasm"/>
    <property type="evidence" value="ECO:0007669"/>
    <property type="project" value="UniProtKB-SubCell"/>
</dbReference>
<dbReference type="Gene3D" id="3.50.50.60">
    <property type="entry name" value="FAD/NAD(P)-binding domain"/>
    <property type="match status" value="1"/>
</dbReference>
<keyword evidence="3 10" id="KW-0285">Flavoprotein</keyword>
<keyword evidence="7 10" id="KW-0274">FAD</keyword>
<evidence type="ECO:0000256" key="2">
    <source>
        <dbReference type="ARBA" id="ARBA00022603"/>
    </source>
</evidence>
<feature type="domain" description="MnmC-like methyltransferase" evidence="12">
    <location>
        <begin position="108"/>
        <end position="228"/>
    </location>
</feature>
<evidence type="ECO:0000259" key="12">
    <source>
        <dbReference type="Pfam" id="PF05430"/>
    </source>
</evidence>
<dbReference type="NCBIfam" id="TIGR03197">
    <property type="entry name" value="MnmC_Cterm"/>
    <property type="match status" value="1"/>
</dbReference>
<evidence type="ECO:0000313" key="14">
    <source>
        <dbReference type="Proteomes" id="UP000248259"/>
    </source>
</evidence>
<gene>
    <name evidence="10" type="primary">mnmC</name>
    <name evidence="13" type="ORF">DNK49_12210</name>
</gene>
<reference evidence="13 14" key="1">
    <citation type="submission" date="2018-06" db="EMBL/GenBank/DDBJ databases">
        <title>Azoarcus communis strain SWub3 genome.</title>
        <authorList>
            <person name="Zorraquino Salvo V."/>
            <person name="Toubiana D."/>
            <person name="Blumwald E."/>
        </authorList>
    </citation>
    <scope>NUCLEOTIDE SEQUENCE [LARGE SCALE GENOMIC DNA]</scope>
    <source>
        <strain evidence="13 14">SWub3</strain>
    </source>
</reference>
<keyword evidence="2 10" id="KW-0489">Methyltransferase</keyword>